<feature type="coiled-coil region" evidence="1">
    <location>
        <begin position="27"/>
        <end position="61"/>
    </location>
</feature>
<dbReference type="InterPro" id="IPR004827">
    <property type="entry name" value="bZIP"/>
</dbReference>
<name>A0A427YGB1_9TREE</name>
<reference evidence="4 5" key="1">
    <citation type="submission" date="2018-11" db="EMBL/GenBank/DDBJ databases">
        <title>Genome sequence of Saitozyma podzolica DSM 27192.</title>
        <authorList>
            <person name="Aliyu H."/>
            <person name="Gorte O."/>
            <person name="Ochsenreither K."/>
        </authorList>
    </citation>
    <scope>NUCLEOTIDE SEQUENCE [LARGE SCALE GENOMIC DNA]</scope>
    <source>
        <strain evidence="4 5">DSM 27192</strain>
    </source>
</reference>
<evidence type="ECO:0000256" key="1">
    <source>
        <dbReference type="SAM" id="Coils"/>
    </source>
</evidence>
<feature type="compositionally biased region" description="Polar residues" evidence="2">
    <location>
        <begin position="140"/>
        <end position="166"/>
    </location>
</feature>
<dbReference type="InterPro" id="IPR046347">
    <property type="entry name" value="bZIP_sf"/>
</dbReference>
<evidence type="ECO:0000259" key="3">
    <source>
        <dbReference type="PROSITE" id="PS50217"/>
    </source>
</evidence>
<comment type="caution">
    <text evidence="4">The sequence shown here is derived from an EMBL/GenBank/DDBJ whole genome shotgun (WGS) entry which is preliminary data.</text>
</comment>
<evidence type="ECO:0000313" key="5">
    <source>
        <dbReference type="Proteomes" id="UP000279259"/>
    </source>
</evidence>
<dbReference type="CDD" id="cd14688">
    <property type="entry name" value="bZIP_YAP"/>
    <property type="match status" value="1"/>
</dbReference>
<proteinExistence type="predicted"/>
<keyword evidence="1" id="KW-0175">Coiled coil</keyword>
<evidence type="ECO:0000256" key="2">
    <source>
        <dbReference type="SAM" id="MobiDB-lite"/>
    </source>
</evidence>
<dbReference type="EMBL" id="RSCD01000011">
    <property type="protein sequence ID" value="RSH89984.1"/>
    <property type="molecule type" value="Genomic_DNA"/>
</dbReference>
<dbReference type="GO" id="GO:0003700">
    <property type="term" value="F:DNA-binding transcription factor activity"/>
    <property type="evidence" value="ECO:0007669"/>
    <property type="project" value="InterPro"/>
</dbReference>
<accession>A0A427YGB1</accession>
<feature type="domain" description="BZIP" evidence="3">
    <location>
        <begin position="15"/>
        <end position="60"/>
    </location>
</feature>
<organism evidence="4 5">
    <name type="scientific">Saitozyma podzolica</name>
    <dbReference type="NCBI Taxonomy" id="1890683"/>
    <lineage>
        <taxon>Eukaryota</taxon>
        <taxon>Fungi</taxon>
        <taxon>Dikarya</taxon>
        <taxon>Basidiomycota</taxon>
        <taxon>Agaricomycotina</taxon>
        <taxon>Tremellomycetes</taxon>
        <taxon>Tremellales</taxon>
        <taxon>Trimorphomycetaceae</taxon>
        <taxon>Saitozyma</taxon>
    </lineage>
</organism>
<dbReference type="OrthoDB" id="10319603at2759"/>
<keyword evidence="5" id="KW-1185">Reference proteome</keyword>
<protein>
    <recommendedName>
        <fullName evidence="3">BZIP domain-containing protein</fullName>
    </recommendedName>
</protein>
<evidence type="ECO:0000313" key="4">
    <source>
        <dbReference type="EMBL" id="RSH89984.1"/>
    </source>
</evidence>
<dbReference type="Proteomes" id="UP000279259">
    <property type="component" value="Unassembled WGS sequence"/>
</dbReference>
<dbReference type="PROSITE" id="PS50217">
    <property type="entry name" value="BZIP"/>
    <property type="match status" value="1"/>
</dbReference>
<dbReference type="SUPFAM" id="SSF57959">
    <property type="entry name" value="Leucine zipper domain"/>
    <property type="match status" value="1"/>
</dbReference>
<feature type="compositionally biased region" description="Basic residues" evidence="2">
    <location>
        <begin position="1"/>
        <end position="10"/>
    </location>
</feature>
<feature type="region of interest" description="Disordered" evidence="2">
    <location>
        <begin position="139"/>
        <end position="166"/>
    </location>
</feature>
<dbReference type="Gene3D" id="1.20.5.170">
    <property type="match status" value="1"/>
</dbReference>
<dbReference type="AlphaFoldDB" id="A0A427YGB1"/>
<feature type="region of interest" description="Disordered" evidence="2">
    <location>
        <begin position="1"/>
        <end position="25"/>
    </location>
</feature>
<gene>
    <name evidence="4" type="ORF">EHS25_001317</name>
</gene>
<dbReference type="SMART" id="SM00338">
    <property type="entry name" value="BRLZ"/>
    <property type="match status" value="1"/>
</dbReference>
<sequence>MPTSGKRRRVVTAARREQNRLAQQSLRERKDKRLVELEAELEEVKATNRALEAQLKELRKIILTSMGGKSDTASPSSATLREIMPTPLSSGAVTSEVLDRVVSSPNSLSTLPAIPLRASHHDSARVLARAVPTRFESAAFPTTESAPSSDNNHPPDVSPSTNPHPTFVTIPSSGLTSVDPNPPWLADMMSLPSEAPDLFATLNQDPIPGQWAHIEPQSLHTDPYSLDNLDFLFGWDAGNMSFARQDTDHLFNSVDFVGQPLG</sequence>